<dbReference type="EMBL" id="NIDE01000002">
    <property type="protein sequence ID" value="OWK45399.1"/>
    <property type="molecule type" value="Genomic_DNA"/>
</dbReference>
<evidence type="ECO:0000313" key="2">
    <source>
        <dbReference type="Proteomes" id="UP000214646"/>
    </source>
</evidence>
<accession>A0A225E7B0</accession>
<dbReference type="AlphaFoldDB" id="A0A225E7B0"/>
<dbReference type="InterPro" id="IPR036388">
    <property type="entry name" value="WH-like_DNA-bd_sf"/>
</dbReference>
<keyword evidence="2" id="KW-1185">Reference proteome</keyword>
<dbReference type="InterPro" id="IPR007367">
    <property type="entry name" value="DUF433"/>
</dbReference>
<gene>
    <name evidence="1" type="ORF">FRUB_01730</name>
</gene>
<dbReference type="OrthoDB" id="425839at2"/>
<evidence type="ECO:0008006" key="3">
    <source>
        <dbReference type="Google" id="ProtNLM"/>
    </source>
</evidence>
<dbReference type="InterPro" id="IPR009057">
    <property type="entry name" value="Homeodomain-like_sf"/>
</dbReference>
<sequence>MAEIMIDRGRGPEIDGTRITVYNLLQSFLDPTMTGGEICRVYDLTARQVAAARAYVLSNPDTVLAEHLKIEAKMEAGNPPEVQEWAERAGTSFRNFKRWLAERQAADHAEATQTRPGRVPTFREWLVEQNGRSSFHSRLGD</sequence>
<name>A0A225E7B0_9BACT</name>
<dbReference type="SUPFAM" id="SSF46689">
    <property type="entry name" value="Homeodomain-like"/>
    <property type="match status" value="1"/>
</dbReference>
<comment type="caution">
    <text evidence="1">The sequence shown here is derived from an EMBL/GenBank/DDBJ whole genome shotgun (WGS) entry which is preliminary data.</text>
</comment>
<evidence type="ECO:0000313" key="1">
    <source>
        <dbReference type="EMBL" id="OWK45399.1"/>
    </source>
</evidence>
<dbReference type="RefSeq" id="WP_088253133.1">
    <property type="nucleotide sequence ID" value="NZ_NIDE01000002.1"/>
</dbReference>
<reference evidence="2" key="1">
    <citation type="submission" date="2017-06" db="EMBL/GenBank/DDBJ databases">
        <title>Genome analysis of Fimbriiglobus ruber SP5, the first member of the order Planctomycetales with confirmed chitinolytic capability.</title>
        <authorList>
            <person name="Ravin N.V."/>
            <person name="Rakitin A.L."/>
            <person name="Ivanova A.A."/>
            <person name="Beletsky A.V."/>
            <person name="Kulichevskaya I.S."/>
            <person name="Mardanov A.V."/>
            <person name="Dedysh S.N."/>
        </authorList>
    </citation>
    <scope>NUCLEOTIDE SEQUENCE [LARGE SCALE GENOMIC DNA]</scope>
    <source>
        <strain evidence="2">SP5</strain>
    </source>
</reference>
<proteinExistence type="predicted"/>
<protein>
    <recommendedName>
        <fullName evidence="3">DUF433 domain-containing protein</fullName>
    </recommendedName>
</protein>
<dbReference type="Proteomes" id="UP000214646">
    <property type="component" value="Unassembled WGS sequence"/>
</dbReference>
<dbReference type="Gene3D" id="1.10.10.10">
    <property type="entry name" value="Winged helix-like DNA-binding domain superfamily/Winged helix DNA-binding domain"/>
    <property type="match status" value="1"/>
</dbReference>
<organism evidence="1 2">
    <name type="scientific">Fimbriiglobus ruber</name>
    <dbReference type="NCBI Taxonomy" id="1908690"/>
    <lineage>
        <taxon>Bacteria</taxon>
        <taxon>Pseudomonadati</taxon>
        <taxon>Planctomycetota</taxon>
        <taxon>Planctomycetia</taxon>
        <taxon>Gemmatales</taxon>
        <taxon>Gemmataceae</taxon>
        <taxon>Fimbriiglobus</taxon>
    </lineage>
</organism>
<dbReference type="Pfam" id="PF04255">
    <property type="entry name" value="DUF433"/>
    <property type="match status" value="1"/>
</dbReference>